<feature type="chain" id="PRO_5038633300" description="DUF732 domain-containing protein" evidence="1">
    <location>
        <begin position="39"/>
        <end position="189"/>
    </location>
</feature>
<name>A0A2U3NME8_9MYCO</name>
<dbReference type="EMBL" id="FUFA01000001">
    <property type="protein sequence ID" value="SPM32676.1"/>
    <property type="molecule type" value="Genomic_DNA"/>
</dbReference>
<dbReference type="STRING" id="1841860.GCA_900157375_00476"/>
<evidence type="ECO:0000256" key="1">
    <source>
        <dbReference type="SAM" id="SignalP"/>
    </source>
</evidence>
<dbReference type="OrthoDB" id="4743565at2"/>
<keyword evidence="1" id="KW-0732">Signal</keyword>
<sequence length="189" mass="18960">MKVLARTQGWVWMFRHQPLTIRLLTAAAALLTAASALAAPANADPNADDAFIDALNHAGIDFGQPGNAMAVGESICPMVSQPGGSFAGAVASIRRRGMSPAMAQTFTTIAIQSYCPAEISNLANGNMPGQANGMTPGMPNGGMPGAMPNMPGGAMPGMPGTMPNMPNGTMPGMPGGATAGLPQITGPGV</sequence>
<evidence type="ECO:0000259" key="2">
    <source>
        <dbReference type="Pfam" id="PF05305"/>
    </source>
</evidence>
<dbReference type="Pfam" id="PF05305">
    <property type="entry name" value="DUF732"/>
    <property type="match status" value="1"/>
</dbReference>
<gene>
    <name evidence="3" type="ORF">MRAB57_475</name>
</gene>
<protein>
    <recommendedName>
        <fullName evidence="2">DUF732 domain-containing protein</fullName>
    </recommendedName>
</protein>
<dbReference type="Proteomes" id="UP000240988">
    <property type="component" value="Unassembled WGS sequence"/>
</dbReference>
<keyword evidence="4" id="KW-1185">Reference proteome</keyword>
<accession>A0A2U3NME8</accession>
<feature type="signal peptide" evidence="1">
    <location>
        <begin position="1"/>
        <end position="38"/>
    </location>
</feature>
<proteinExistence type="predicted"/>
<feature type="domain" description="DUF732" evidence="2">
    <location>
        <begin position="47"/>
        <end position="116"/>
    </location>
</feature>
<organism evidence="3 4">
    <name type="scientific">Mycobacterium rhizamassiliense</name>
    <dbReference type="NCBI Taxonomy" id="1841860"/>
    <lineage>
        <taxon>Bacteria</taxon>
        <taxon>Bacillati</taxon>
        <taxon>Actinomycetota</taxon>
        <taxon>Actinomycetes</taxon>
        <taxon>Mycobacteriales</taxon>
        <taxon>Mycobacteriaceae</taxon>
        <taxon>Mycobacterium</taxon>
    </lineage>
</organism>
<evidence type="ECO:0000313" key="4">
    <source>
        <dbReference type="Proteomes" id="UP000240988"/>
    </source>
</evidence>
<evidence type="ECO:0000313" key="3">
    <source>
        <dbReference type="EMBL" id="SPM32676.1"/>
    </source>
</evidence>
<dbReference type="InterPro" id="IPR007969">
    <property type="entry name" value="DUF732"/>
</dbReference>
<dbReference type="AlphaFoldDB" id="A0A2U3NME8"/>
<dbReference type="RefSeq" id="WP_083743280.1">
    <property type="nucleotide sequence ID" value="NZ_LT721901.1"/>
</dbReference>
<reference evidence="3 4" key="1">
    <citation type="submission" date="2017-01" db="EMBL/GenBank/DDBJ databases">
        <authorList>
            <consortium name="Urmite Genomes"/>
        </authorList>
    </citation>
    <scope>NUCLEOTIDE SEQUENCE [LARGE SCALE GENOMIC DNA]</scope>
    <source>
        <strain evidence="3 4">AB57</strain>
    </source>
</reference>